<evidence type="ECO:0000313" key="3">
    <source>
        <dbReference type="Proteomes" id="UP000322234"/>
    </source>
</evidence>
<comment type="caution">
    <text evidence="2">The sequence shown here is derived from an EMBL/GenBank/DDBJ whole genome shotgun (WGS) entry which is preliminary data.</text>
</comment>
<evidence type="ECO:0000313" key="2">
    <source>
        <dbReference type="EMBL" id="MXQ94510.1"/>
    </source>
</evidence>
<organism evidence="2 3">
    <name type="scientific">Bos mutus</name>
    <name type="common">wild yak</name>
    <dbReference type="NCBI Taxonomy" id="72004"/>
    <lineage>
        <taxon>Eukaryota</taxon>
        <taxon>Metazoa</taxon>
        <taxon>Chordata</taxon>
        <taxon>Craniata</taxon>
        <taxon>Vertebrata</taxon>
        <taxon>Euteleostomi</taxon>
        <taxon>Mammalia</taxon>
        <taxon>Eutheria</taxon>
        <taxon>Laurasiatheria</taxon>
        <taxon>Artiodactyla</taxon>
        <taxon>Ruminantia</taxon>
        <taxon>Pecora</taxon>
        <taxon>Bovidae</taxon>
        <taxon>Bovinae</taxon>
        <taxon>Bos</taxon>
    </lineage>
</organism>
<accession>A0A6B0RWS2</accession>
<protein>
    <submittedName>
        <fullName evidence="2">Uncharacterized protein</fullName>
    </submittedName>
</protein>
<name>A0A6B0RWS2_9CETA</name>
<gene>
    <name evidence="2" type="ORF">E5288_WYG021618</name>
</gene>
<dbReference type="AlphaFoldDB" id="A0A6B0RWS2"/>
<reference evidence="2" key="1">
    <citation type="submission" date="2019-10" db="EMBL/GenBank/DDBJ databases">
        <title>The sequence and de novo assembly of the wild yak genome.</title>
        <authorList>
            <person name="Liu Y."/>
        </authorList>
    </citation>
    <scope>NUCLEOTIDE SEQUENCE [LARGE SCALE GENOMIC DNA]</scope>
    <source>
        <strain evidence="2">WY2019</strain>
    </source>
</reference>
<sequence>MRNDVGLCSVTEGWTRLWSETGRTTWLQRCWALNSSSDPNIWVPSGTKQRPNPSPGQDGCAFHVGSGSTWQLDGKGFRYDPGDAVEHGPWHTQEKPPLLALGHGSDTKPVSRAKPTLVSILRRPGKPSPGLVWDVLSGKCETQARIRQNIPAKLVLKNTSAFPPALA</sequence>
<feature type="region of interest" description="Disordered" evidence="1">
    <location>
        <begin position="73"/>
        <end position="112"/>
    </location>
</feature>
<proteinExistence type="predicted"/>
<evidence type="ECO:0000256" key="1">
    <source>
        <dbReference type="SAM" id="MobiDB-lite"/>
    </source>
</evidence>
<dbReference type="Proteomes" id="UP000322234">
    <property type="component" value="Unassembled WGS sequence"/>
</dbReference>
<dbReference type="EMBL" id="VBQZ03000114">
    <property type="protein sequence ID" value="MXQ94510.1"/>
    <property type="molecule type" value="Genomic_DNA"/>
</dbReference>
<keyword evidence="3" id="KW-1185">Reference proteome</keyword>
<feature type="compositionally biased region" description="Basic and acidic residues" evidence="1">
    <location>
        <begin position="75"/>
        <end position="94"/>
    </location>
</feature>